<accession>A0AAD5LLB2</accession>
<name>A0AAD5LLB2_9CRUS</name>
<reference evidence="1 2" key="1">
    <citation type="submission" date="2022-05" db="EMBL/GenBank/DDBJ databases">
        <title>A multi-omics perspective on studying reproductive biology in Daphnia sinensis.</title>
        <authorList>
            <person name="Jia J."/>
        </authorList>
    </citation>
    <scope>NUCLEOTIDE SEQUENCE [LARGE SCALE GENOMIC DNA]</scope>
    <source>
        <strain evidence="1 2">WSL</strain>
    </source>
</reference>
<keyword evidence="2" id="KW-1185">Reference proteome</keyword>
<dbReference type="AlphaFoldDB" id="A0AAD5LLB2"/>
<evidence type="ECO:0000313" key="2">
    <source>
        <dbReference type="Proteomes" id="UP000820818"/>
    </source>
</evidence>
<gene>
    <name evidence="1" type="ORF">GHT06_007923</name>
</gene>
<protein>
    <submittedName>
        <fullName evidence="1">Uncharacterized protein</fullName>
    </submittedName>
</protein>
<dbReference type="Proteomes" id="UP000820818">
    <property type="component" value="Linkage Group LG1"/>
</dbReference>
<evidence type="ECO:0000313" key="1">
    <source>
        <dbReference type="EMBL" id="KAI9564185.1"/>
    </source>
</evidence>
<comment type="caution">
    <text evidence="1">The sequence shown here is derived from an EMBL/GenBank/DDBJ whole genome shotgun (WGS) entry which is preliminary data.</text>
</comment>
<organism evidence="1 2">
    <name type="scientific">Daphnia sinensis</name>
    <dbReference type="NCBI Taxonomy" id="1820382"/>
    <lineage>
        <taxon>Eukaryota</taxon>
        <taxon>Metazoa</taxon>
        <taxon>Ecdysozoa</taxon>
        <taxon>Arthropoda</taxon>
        <taxon>Crustacea</taxon>
        <taxon>Branchiopoda</taxon>
        <taxon>Diplostraca</taxon>
        <taxon>Cladocera</taxon>
        <taxon>Anomopoda</taxon>
        <taxon>Daphniidae</taxon>
        <taxon>Daphnia</taxon>
        <taxon>Daphnia similis group</taxon>
    </lineage>
</organism>
<proteinExistence type="predicted"/>
<dbReference type="EMBL" id="WJBH02000001">
    <property type="protein sequence ID" value="KAI9564185.1"/>
    <property type="molecule type" value="Genomic_DNA"/>
</dbReference>
<sequence length="82" mass="9576">MAVKRKRNKIPTFPIKAKDIDVGDRLSSWGERERRMLLNRRHKNKKKVGSERAPNEFFLLHNKVIVSFTLFTTQNTGPDVVI</sequence>